<dbReference type="InterPro" id="IPR000653">
    <property type="entry name" value="DegT/StrS_aminotransferase"/>
</dbReference>
<organism evidence="6 7">
    <name type="scientific">Caballeronia catudaia</name>
    <dbReference type="NCBI Taxonomy" id="1777136"/>
    <lineage>
        <taxon>Bacteria</taxon>
        <taxon>Pseudomonadati</taxon>
        <taxon>Pseudomonadota</taxon>
        <taxon>Betaproteobacteria</taxon>
        <taxon>Burkholderiales</taxon>
        <taxon>Burkholderiaceae</taxon>
        <taxon>Caballeronia</taxon>
    </lineage>
</organism>
<protein>
    <submittedName>
        <fullName evidence="6">Transferase</fullName>
    </submittedName>
</protein>
<dbReference type="Pfam" id="PF01041">
    <property type="entry name" value="DegT_DnrJ_EryC1"/>
    <property type="match status" value="1"/>
</dbReference>
<dbReference type="Proteomes" id="UP000054870">
    <property type="component" value="Unassembled WGS sequence"/>
</dbReference>
<evidence type="ECO:0000256" key="1">
    <source>
        <dbReference type="ARBA" id="ARBA00022898"/>
    </source>
</evidence>
<keyword evidence="7" id="KW-1185">Reference proteome</keyword>
<name>A0A157ZEZ1_9BURK</name>
<sequence length="361" mass="38952">MSTEKIKVLIPQLPLADAILPYMRRIDEKRTYSNYGPLATEFRDRLGVLTGATGVTITSNGTTAIEVALRIRARPGARYCLMPSYTFIASAHAVCNAGLTPYLLDVSERTLTLTPELAKAALRDLDEEPAAVLVVSAFGAPPDQAAWRSFEEETGVPVVFDAAAATTSIKSVGKQPLCVSLHATKALGIGEGGAILCSDESLIERATAITGFGFLGAERVSAIRAGNYRISEYAGAVGLAVLDALPERLAELQRLTDGYRARIGSDKQSRFQEGVGESWLTMTLNVIVPPDAVAATAKRLDEAQVEWRRWWGFGCHTHPAFADVPRADLTTTEAISQRVIGLPFHNLLSDADLDRIVRCLP</sequence>
<evidence type="ECO:0000256" key="2">
    <source>
        <dbReference type="ARBA" id="ARBA00037999"/>
    </source>
</evidence>
<comment type="caution">
    <text evidence="6">The sequence shown here is derived from an EMBL/GenBank/DDBJ whole genome shotgun (WGS) entry which is preliminary data.</text>
</comment>
<dbReference type="GO" id="GO:0030170">
    <property type="term" value="F:pyridoxal phosphate binding"/>
    <property type="evidence" value="ECO:0007669"/>
    <property type="project" value="TreeGrafter"/>
</dbReference>
<dbReference type="PANTHER" id="PTHR30244">
    <property type="entry name" value="TRANSAMINASE"/>
    <property type="match status" value="1"/>
</dbReference>
<feature type="modified residue" description="N6-(pyridoxal phosphate)lysine" evidence="4">
    <location>
        <position position="185"/>
    </location>
</feature>
<evidence type="ECO:0000313" key="7">
    <source>
        <dbReference type="Proteomes" id="UP000054870"/>
    </source>
</evidence>
<dbReference type="RefSeq" id="WP_061122639.1">
    <property type="nucleotide sequence ID" value="NZ_FCOF02000002.1"/>
</dbReference>
<dbReference type="OrthoDB" id="9804264at2"/>
<evidence type="ECO:0000313" key="6">
    <source>
        <dbReference type="EMBL" id="SAK44063.1"/>
    </source>
</evidence>
<dbReference type="GO" id="GO:0000271">
    <property type="term" value="P:polysaccharide biosynthetic process"/>
    <property type="evidence" value="ECO:0007669"/>
    <property type="project" value="TreeGrafter"/>
</dbReference>
<dbReference type="PANTHER" id="PTHR30244:SF9">
    <property type="entry name" value="PROTEIN RV3402C"/>
    <property type="match status" value="1"/>
</dbReference>
<dbReference type="PIRSF" id="PIRSF000390">
    <property type="entry name" value="PLP_StrS"/>
    <property type="match status" value="1"/>
</dbReference>
<accession>A0A157ZEZ1</accession>
<evidence type="ECO:0000256" key="3">
    <source>
        <dbReference type="PIRSR" id="PIRSR000390-1"/>
    </source>
</evidence>
<keyword evidence="1 4" id="KW-0663">Pyridoxal phosphate</keyword>
<dbReference type="InterPro" id="IPR015421">
    <property type="entry name" value="PyrdxlP-dep_Trfase_major"/>
</dbReference>
<evidence type="ECO:0000256" key="4">
    <source>
        <dbReference type="PIRSR" id="PIRSR000390-2"/>
    </source>
</evidence>
<dbReference type="InterPro" id="IPR015424">
    <property type="entry name" value="PyrdxlP-dep_Trfase"/>
</dbReference>
<dbReference type="Gene3D" id="3.40.640.10">
    <property type="entry name" value="Type I PLP-dependent aspartate aminotransferase-like (Major domain)"/>
    <property type="match status" value="1"/>
</dbReference>
<evidence type="ECO:0000256" key="5">
    <source>
        <dbReference type="RuleBase" id="RU004508"/>
    </source>
</evidence>
<keyword evidence="6" id="KW-0808">Transferase</keyword>
<reference evidence="6" key="1">
    <citation type="submission" date="2016-01" db="EMBL/GenBank/DDBJ databases">
        <authorList>
            <person name="Peeters C."/>
        </authorList>
    </citation>
    <scope>NUCLEOTIDE SEQUENCE [LARGE SCALE GENOMIC DNA]</scope>
    <source>
        <strain evidence="6">LMG 29318</strain>
    </source>
</reference>
<comment type="similarity">
    <text evidence="2 5">Belongs to the DegT/DnrJ/EryC1 family.</text>
</comment>
<dbReference type="AlphaFoldDB" id="A0A157ZEZ1"/>
<feature type="active site" description="Proton acceptor" evidence="3">
    <location>
        <position position="185"/>
    </location>
</feature>
<dbReference type="GO" id="GO:0008483">
    <property type="term" value="F:transaminase activity"/>
    <property type="evidence" value="ECO:0007669"/>
    <property type="project" value="TreeGrafter"/>
</dbReference>
<gene>
    <name evidence="6" type="ORF">AWB75_00647</name>
</gene>
<proteinExistence type="inferred from homology"/>
<dbReference type="EMBL" id="FCOF02000002">
    <property type="protein sequence ID" value="SAK44063.1"/>
    <property type="molecule type" value="Genomic_DNA"/>
</dbReference>
<dbReference type="SUPFAM" id="SSF53383">
    <property type="entry name" value="PLP-dependent transferases"/>
    <property type="match status" value="1"/>
</dbReference>